<dbReference type="Pfam" id="PF01656">
    <property type="entry name" value="CbiA"/>
    <property type="match status" value="1"/>
</dbReference>
<evidence type="ECO:0000313" key="3">
    <source>
        <dbReference type="Proteomes" id="UP000683246"/>
    </source>
</evidence>
<dbReference type="Proteomes" id="UP000683246">
    <property type="component" value="Chromosome"/>
</dbReference>
<dbReference type="Gene3D" id="3.40.50.300">
    <property type="entry name" value="P-loop containing nucleotide triphosphate hydrolases"/>
    <property type="match status" value="1"/>
</dbReference>
<dbReference type="KEGG" id="vpy:HZI73_00765"/>
<protein>
    <submittedName>
        <fullName evidence="2">AAA family ATPase</fullName>
    </submittedName>
</protein>
<evidence type="ECO:0000259" key="1">
    <source>
        <dbReference type="Pfam" id="PF01656"/>
    </source>
</evidence>
<dbReference type="InterPro" id="IPR027417">
    <property type="entry name" value="P-loop_NTPase"/>
</dbReference>
<name>A0A8J8MFP4_9FIRM</name>
<dbReference type="InterPro" id="IPR002586">
    <property type="entry name" value="CobQ/CobB/MinD/ParA_Nub-bd_dom"/>
</dbReference>
<dbReference type="SUPFAM" id="SSF52540">
    <property type="entry name" value="P-loop containing nucleoside triphosphate hydrolases"/>
    <property type="match status" value="1"/>
</dbReference>
<feature type="domain" description="CobQ/CobB/MinD/ParA nucleotide binding" evidence="1">
    <location>
        <begin position="131"/>
        <end position="337"/>
    </location>
</feature>
<dbReference type="Gene3D" id="3.40.50.10850">
    <property type="entry name" value="Ntrc-like two-domain protein"/>
    <property type="match status" value="1"/>
</dbReference>
<accession>A0A8J8MFP4</accession>
<keyword evidence="3" id="KW-1185">Reference proteome</keyword>
<proteinExistence type="predicted"/>
<sequence length="367" mass="41320">MVELKLIIADHDLGYINAMTKYLSSWGKRKFHMVSFTNPVLLKEYLTTKQGDILLISPDWIEDDMALSSVQVAVLLNDSDRLPGALSNYPSINKYQPGDVLGKQLIRIFSEHSDDEMIVTHTPSSTSLIGIYSPAGGVGKTTLAVTMARLLAKCQIPTLLLSLEDLASYGAMLQDDLSYHFSDILYFVKQKHKNLMLKVEGLKSIDEPTGLHYFSPVSCYQDMQEVTIEEWVRFITYIKEHSGYERIVLDFDSSLGHRNIKLLGMCEQLMVLANEQPVSIYKVKKMYQHFDKMGMTMLREKASLVVNDNTGCQGEEGLAMDDFPIAGHLPYDDTLNTMRDQHINLEGILASSLKEYLGLTSGERDAN</sequence>
<evidence type="ECO:0000313" key="2">
    <source>
        <dbReference type="EMBL" id="QUI20927.1"/>
    </source>
</evidence>
<organism evidence="2 3">
    <name type="scientific">Vallitalea pronyensis</name>
    <dbReference type="NCBI Taxonomy" id="1348613"/>
    <lineage>
        <taxon>Bacteria</taxon>
        <taxon>Bacillati</taxon>
        <taxon>Bacillota</taxon>
        <taxon>Clostridia</taxon>
        <taxon>Lachnospirales</taxon>
        <taxon>Vallitaleaceae</taxon>
        <taxon>Vallitalea</taxon>
    </lineage>
</organism>
<dbReference type="EMBL" id="CP058649">
    <property type="protein sequence ID" value="QUI20927.1"/>
    <property type="molecule type" value="Genomic_DNA"/>
</dbReference>
<dbReference type="RefSeq" id="WP_212696386.1">
    <property type="nucleotide sequence ID" value="NZ_CP058649.1"/>
</dbReference>
<reference evidence="2" key="1">
    <citation type="submission" date="2020-07" db="EMBL/GenBank/DDBJ databases">
        <title>Vallitalea pronyensis genome.</title>
        <authorList>
            <person name="Postec A."/>
        </authorList>
    </citation>
    <scope>NUCLEOTIDE SEQUENCE</scope>
    <source>
        <strain evidence="2">FatNI3</strain>
    </source>
</reference>
<dbReference type="AlphaFoldDB" id="A0A8J8MFP4"/>
<gene>
    <name evidence="2" type="ORF">HZI73_00765</name>
</gene>